<dbReference type="Pfam" id="PF21999">
    <property type="entry name" value="IMS_HHH_1"/>
    <property type="match status" value="1"/>
</dbReference>
<comment type="subunit">
    <text evidence="15">Monomer.</text>
</comment>
<dbReference type="SUPFAM" id="SSF56672">
    <property type="entry name" value="DNA/RNA polymerases"/>
    <property type="match status" value="1"/>
</dbReference>
<dbReference type="InterPro" id="IPR022880">
    <property type="entry name" value="DNApol_IV"/>
</dbReference>
<protein>
    <recommendedName>
        <fullName evidence="15">DNA polymerase IV</fullName>
        <shortName evidence="15">Pol IV</shortName>
        <ecNumber evidence="15">2.7.7.7</ecNumber>
    </recommendedName>
</protein>
<evidence type="ECO:0000256" key="6">
    <source>
        <dbReference type="ARBA" id="ARBA00022695"/>
    </source>
</evidence>
<dbReference type="Gene3D" id="3.40.1170.60">
    <property type="match status" value="1"/>
</dbReference>
<dbReference type="GO" id="GO:0005829">
    <property type="term" value="C:cytosol"/>
    <property type="evidence" value="ECO:0007669"/>
    <property type="project" value="TreeGrafter"/>
</dbReference>
<evidence type="ECO:0000259" key="16">
    <source>
        <dbReference type="PROSITE" id="PS50173"/>
    </source>
</evidence>
<keyword evidence="11 15" id="KW-0239">DNA-directed DNA polymerase</keyword>
<feature type="domain" description="UmuC" evidence="16">
    <location>
        <begin position="6"/>
        <end position="195"/>
    </location>
</feature>
<evidence type="ECO:0000256" key="14">
    <source>
        <dbReference type="ARBA" id="ARBA00049244"/>
    </source>
</evidence>
<evidence type="ECO:0000256" key="2">
    <source>
        <dbReference type="ARBA" id="ARBA00010945"/>
    </source>
</evidence>
<feature type="site" description="Substrate discrimination" evidence="15">
    <location>
        <position position="15"/>
    </location>
</feature>
<dbReference type="PROSITE" id="PS50173">
    <property type="entry name" value="UMUC"/>
    <property type="match status" value="1"/>
</dbReference>
<dbReference type="Gene3D" id="1.10.150.20">
    <property type="entry name" value="5' to 3' exonuclease, C-terminal subdomain"/>
    <property type="match status" value="1"/>
</dbReference>
<gene>
    <name evidence="15" type="primary">dinB</name>
    <name evidence="17" type="ORF">ANBU17_09300</name>
</gene>
<keyword evidence="4 15" id="KW-0963">Cytoplasm</keyword>
<dbReference type="Proteomes" id="UP000613208">
    <property type="component" value="Unassembled WGS sequence"/>
</dbReference>
<evidence type="ECO:0000313" key="18">
    <source>
        <dbReference type="Proteomes" id="UP000613208"/>
    </source>
</evidence>
<dbReference type="Gene3D" id="3.30.1490.100">
    <property type="entry name" value="DNA polymerase, Y-family, little finger domain"/>
    <property type="match status" value="1"/>
</dbReference>
<keyword evidence="10 15" id="KW-0460">Magnesium</keyword>
<comment type="catalytic activity">
    <reaction evidence="14 15">
        <text>DNA(n) + a 2'-deoxyribonucleoside 5'-triphosphate = DNA(n+1) + diphosphate</text>
        <dbReference type="Rhea" id="RHEA:22508"/>
        <dbReference type="Rhea" id="RHEA-COMP:17339"/>
        <dbReference type="Rhea" id="RHEA-COMP:17340"/>
        <dbReference type="ChEBI" id="CHEBI:33019"/>
        <dbReference type="ChEBI" id="CHEBI:61560"/>
        <dbReference type="ChEBI" id="CHEBI:173112"/>
        <dbReference type="EC" id="2.7.7.7"/>
    </reaction>
</comment>
<dbReference type="Pfam" id="PF00817">
    <property type="entry name" value="IMS"/>
    <property type="match status" value="1"/>
</dbReference>
<dbReference type="InterPro" id="IPR036775">
    <property type="entry name" value="DNA_pol_Y-fam_lit_finger_sf"/>
</dbReference>
<dbReference type="GO" id="GO:0003887">
    <property type="term" value="F:DNA-directed DNA polymerase activity"/>
    <property type="evidence" value="ECO:0007669"/>
    <property type="project" value="UniProtKB-UniRule"/>
</dbReference>
<dbReference type="GO" id="GO:0000287">
    <property type="term" value="F:magnesium ion binding"/>
    <property type="evidence" value="ECO:0007669"/>
    <property type="project" value="UniProtKB-UniRule"/>
</dbReference>
<dbReference type="HAMAP" id="MF_01113">
    <property type="entry name" value="DNApol_IV"/>
    <property type="match status" value="1"/>
</dbReference>
<dbReference type="InterPro" id="IPR043502">
    <property type="entry name" value="DNA/RNA_pol_sf"/>
</dbReference>
<evidence type="ECO:0000256" key="11">
    <source>
        <dbReference type="ARBA" id="ARBA00022932"/>
    </source>
</evidence>
<evidence type="ECO:0000256" key="8">
    <source>
        <dbReference type="ARBA" id="ARBA00022723"/>
    </source>
</evidence>
<dbReference type="AlphaFoldDB" id="A0A916Q546"/>
<evidence type="ECO:0000256" key="4">
    <source>
        <dbReference type="ARBA" id="ARBA00022490"/>
    </source>
</evidence>
<dbReference type="PANTHER" id="PTHR11076">
    <property type="entry name" value="DNA REPAIR POLYMERASE UMUC / TRANSFERASE FAMILY MEMBER"/>
    <property type="match status" value="1"/>
</dbReference>
<dbReference type="CDD" id="cd03586">
    <property type="entry name" value="PolY_Pol_IV_kappa"/>
    <property type="match status" value="1"/>
</dbReference>
<dbReference type="InterPro" id="IPR050116">
    <property type="entry name" value="DNA_polymerase-Y"/>
</dbReference>
<comment type="function">
    <text evidence="15">Poorly processive, error-prone DNA polymerase involved in untargeted mutagenesis. Copies undamaged DNA at stalled replication forks, which arise in vivo from mismatched or misaligned primer ends. These misaligned primers can be extended by PolIV. Exhibits no 3'-5' exonuclease (proofreading) activity. May be involved in translesional synthesis, in conjunction with the beta clamp from PolIII.</text>
</comment>
<dbReference type="Gene3D" id="3.30.70.270">
    <property type="match status" value="1"/>
</dbReference>
<dbReference type="PANTHER" id="PTHR11076:SF33">
    <property type="entry name" value="DNA POLYMERASE KAPPA"/>
    <property type="match status" value="1"/>
</dbReference>
<evidence type="ECO:0000256" key="7">
    <source>
        <dbReference type="ARBA" id="ARBA00022705"/>
    </source>
</evidence>
<dbReference type="SUPFAM" id="SSF100879">
    <property type="entry name" value="Lesion bypass DNA polymerase (Y-family), little finger domain"/>
    <property type="match status" value="1"/>
</dbReference>
<keyword evidence="7 15" id="KW-0235">DNA replication</keyword>
<keyword evidence="5 15" id="KW-0808">Transferase</keyword>
<dbReference type="InterPro" id="IPR043128">
    <property type="entry name" value="Rev_trsase/Diguanyl_cyclase"/>
</dbReference>
<evidence type="ECO:0000256" key="9">
    <source>
        <dbReference type="ARBA" id="ARBA00022763"/>
    </source>
</evidence>
<dbReference type="EMBL" id="BLYI01000024">
    <property type="protein sequence ID" value="GFO84583.1"/>
    <property type="molecule type" value="Genomic_DNA"/>
</dbReference>
<dbReference type="EC" id="2.7.7.7" evidence="15"/>
<dbReference type="Pfam" id="PF11799">
    <property type="entry name" value="IMS_C"/>
    <property type="match status" value="1"/>
</dbReference>
<sequence>MDHRVIFHIDVNSAFLSWEAVYRLKQSPDAQDLRNIPAVIGGDESRRHGIVLAASLPAKKYGIRTAETIREALTKCPELTLCRPRYSMYQEYSRAFVEEALKFSPVLEQYSIDEVFLDMTETIHSYGSPYEAAVLLKDRIRDRLGFTVNIGVAPNKLLAKMASDFEKPDKVHTLFPEEIPEKMWPLPVKDLFLVGKATQKKLSLLGIRTIGELAQMDLKMLKAHVGNKHGQTLYHYARGIDLSPVDSEESLNKGYGNSITLAKDIDSLEEADHVLISLSEMVASRLRKNHVRCSCICVEIKGTDFRRSTHQRKLRTPTDITDEISRTARELYRENYADRPVRLIGVRATDITREEFAQLDLFEQEKKEKLRKLDASIDKIRKKFGKDSIQRASFLKGDIDHMTGGHRE</sequence>
<dbReference type="GO" id="GO:0003684">
    <property type="term" value="F:damaged DNA binding"/>
    <property type="evidence" value="ECO:0007669"/>
    <property type="project" value="InterPro"/>
</dbReference>
<keyword evidence="13 15" id="KW-0234">DNA repair</keyword>
<proteinExistence type="inferred from homology"/>
<dbReference type="InterPro" id="IPR017961">
    <property type="entry name" value="DNA_pol_Y-fam_little_finger"/>
</dbReference>
<keyword evidence="18" id="KW-1185">Reference proteome</keyword>
<evidence type="ECO:0000256" key="5">
    <source>
        <dbReference type="ARBA" id="ARBA00022679"/>
    </source>
</evidence>
<dbReference type="InterPro" id="IPR001126">
    <property type="entry name" value="UmuC"/>
</dbReference>
<feature type="binding site" evidence="15">
    <location>
        <position position="113"/>
    </location>
    <ligand>
        <name>Mg(2+)</name>
        <dbReference type="ChEBI" id="CHEBI:18420"/>
    </ligand>
</feature>
<dbReference type="GO" id="GO:0009432">
    <property type="term" value="P:SOS response"/>
    <property type="evidence" value="ECO:0007669"/>
    <property type="project" value="TreeGrafter"/>
</dbReference>
<dbReference type="InterPro" id="IPR053848">
    <property type="entry name" value="IMS_HHH_1"/>
</dbReference>
<organism evidence="17 18">
    <name type="scientific">Anaerostipes butyraticus</name>
    <dbReference type="NCBI Taxonomy" id="645466"/>
    <lineage>
        <taxon>Bacteria</taxon>
        <taxon>Bacillati</taxon>
        <taxon>Bacillota</taxon>
        <taxon>Clostridia</taxon>
        <taxon>Lachnospirales</taxon>
        <taxon>Lachnospiraceae</taxon>
        <taxon>Anaerostipes</taxon>
    </lineage>
</organism>
<keyword evidence="8 15" id="KW-0479">Metal-binding</keyword>
<keyword evidence="3 15" id="KW-0515">Mutator protein</keyword>
<name>A0A916Q546_9FIRM</name>
<evidence type="ECO:0000256" key="1">
    <source>
        <dbReference type="ARBA" id="ARBA00004496"/>
    </source>
</evidence>
<evidence type="ECO:0000256" key="10">
    <source>
        <dbReference type="ARBA" id="ARBA00022842"/>
    </source>
</evidence>
<reference evidence="17" key="1">
    <citation type="submission" date="2020-06" db="EMBL/GenBank/DDBJ databases">
        <title>Characterization of fructooligosaccharide metabolism and fructooligosaccharide-degrading enzymes in human commensal butyrate producers.</title>
        <authorList>
            <person name="Tanno H."/>
            <person name="Fujii T."/>
            <person name="Hirano K."/>
            <person name="Maeno S."/>
            <person name="Tonozuka T."/>
            <person name="Sakamoto M."/>
            <person name="Ohkuma M."/>
            <person name="Tochio T."/>
            <person name="Endo A."/>
        </authorList>
    </citation>
    <scope>NUCLEOTIDE SEQUENCE</scope>
    <source>
        <strain evidence="17">JCM 17466</strain>
    </source>
</reference>
<comment type="subcellular location">
    <subcellularLocation>
        <location evidence="1 15">Cytoplasm</location>
    </subcellularLocation>
</comment>
<dbReference type="GO" id="GO:0006281">
    <property type="term" value="P:DNA repair"/>
    <property type="evidence" value="ECO:0007669"/>
    <property type="project" value="UniProtKB-UniRule"/>
</dbReference>
<dbReference type="GO" id="GO:0042276">
    <property type="term" value="P:error-prone translesion synthesis"/>
    <property type="evidence" value="ECO:0007669"/>
    <property type="project" value="TreeGrafter"/>
</dbReference>
<keyword evidence="12 15" id="KW-0238">DNA-binding</keyword>
<feature type="binding site" evidence="15">
    <location>
        <position position="10"/>
    </location>
    <ligand>
        <name>Mg(2+)</name>
        <dbReference type="ChEBI" id="CHEBI:18420"/>
    </ligand>
</feature>
<dbReference type="GO" id="GO:0006261">
    <property type="term" value="P:DNA-templated DNA replication"/>
    <property type="evidence" value="ECO:0007669"/>
    <property type="project" value="UniProtKB-UniRule"/>
</dbReference>
<evidence type="ECO:0000256" key="3">
    <source>
        <dbReference type="ARBA" id="ARBA00022457"/>
    </source>
</evidence>
<evidence type="ECO:0000256" key="12">
    <source>
        <dbReference type="ARBA" id="ARBA00023125"/>
    </source>
</evidence>
<feature type="active site" evidence="15">
    <location>
        <position position="114"/>
    </location>
</feature>
<comment type="caution">
    <text evidence="17">The sequence shown here is derived from an EMBL/GenBank/DDBJ whole genome shotgun (WGS) entry which is preliminary data.</text>
</comment>
<evidence type="ECO:0000256" key="15">
    <source>
        <dbReference type="HAMAP-Rule" id="MF_01113"/>
    </source>
</evidence>
<evidence type="ECO:0000313" key="17">
    <source>
        <dbReference type="EMBL" id="GFO84583.1"/>
    </source>
</evidence>
<comment type="cofactor">
    <cofactor evidence="15">
        <name>Mg(2+)</name>
        <dbReference type="ChEBI" id="CHEBI:18420"/>
    </cofactor>
    <text evidence="15">Binds 2 magnesium ions per subunit.</text>
</comment>
<evidence type="ECO:0000256" key="13">
    <source>
        <dbReference type="ARBA" id="ARBA00023204"/>
    </source>
</evidence>
<accession>A0A916Q546</accession>
<dbReference type="RefSeq" id="WP_201310309.1">
    <property type="nucleotide sequence ID" value="NZ_BLYI01000024.1"/>
</dbReference>
<keyword evidence="6 15" id="KW-0548">Nucleotidyltransferase</keyword>
<comment type="similarity">
    <text evidence="2 15">Belongs to the DNA polymerase type-Y family.</text>
</comment>
<keyword evidence="9 15" id="KW-0227">DNA damage</keyword>